<dbReference type="AlphaFoldDB" id="A0A9P1GNA2"/>
<dbReference type="PANTHER" id="PTHR10159">
    <property type="entry name" value="DUAL SPECIFICITY PROTEIN PHOSPHATASE"/>
    <property type="match status" value="1"/>
</dbReference>
<dbReference type="PROSITE" id="PS50056">
    <property type="entry name" value="TYR_PHOSPHATASE_2"/>
    <property type="match status" value="1"/>
</dbReference>
<dbReference type="InterPro" id="IPR000340">
    <property type="entry name" value="Dual-sp_phosphatase_cat-dom"/>
</dbReference>
<dbReference type="SUPFAM" id="SSF52799">
    <property type="entry name" value="(Phosphotyrosine protein) phosphatases II"/>
    <property type="match status" value="1"/>
</dbReference>
<dbReference type="EMBL" id="CAMXCT010006668">
    <property type="protein sequence ID" value="CAI4018001.1"/>
    <property type="molecule type" value="Genomic_DNA"/>
</dbReference>
<evidence type="ECO:0000256" key="4">
    <source>
        <dbReference type="ARBA" id="ARBA00022912"/>
    </source>
</evidence>
<dbReference type="InterPro" id="IPR029021">
    <property type="entry name" value="Prot-tyrosine_phosphatase-like"/>
</dbReference>
<reference evidence="9" key="2">
    <citation type="submission" date="2024-04" db="EMBL/GenBank/DDBJ databases">
        <authorList>
            <person name="Chen Y."/>
            <person name="Shah S."/>
            <person name="Dougan E. K."/>
            <person name="Thang M."/>
            <person name="Chan C."/>
        </authorList>
    </citation>
    <scope>NUCLEOTIDE SEQUENCE [LARGE SCALE GENOMIC DNA]</scope>
</reference>
<proteinExistence type="inferred from homology"/>
<comment type="caution">
    <text evidence="8">The sequence shown here is derived from an EMBL/GenBank/DDBJ whole genome shotgun (WGS) entry which is preliminary data.</text>
</comment>
<dbReference type="GO" id="GO:0005737">
    <property type="term" value="C:cytoplasm"/>
    <property type="evidence" value="ECO:0007669"/>
    <property type="project" value="TreeGrafter"/>
</dbReference>
<dbReference type="CDD" id="cd14498">
    <property type="entry name" value="DSP"/>
    <property type="match status" value="1"/>
</dbReference>
<dbReference type="InterPro" id="IPR000387">
    <property type="entry name" value="Tyr_Pase_dom"/>
</dbReference>
<dbReference type="GO" id="GO:0008330">
    <property type="term" value="F:protein tyrosine/threonine phosphatase activity"/>
    <property type="evidence" value="ECO:0007669"/>
    <property type="project" value="TreeGrafter"/>
</dbReference>
<dbReference type="GO" id="GO:0033550">
    <property type="term" value="F:MAP kinase tyrosine phosphatase activity"/>
    <property type="evidence" value="ECO:0007669"/>
    <property type="project" value="TreeGrafter"/>
</dbReference>
<dbReference type="EC" id="3.1.3.48" evidence="2"/>
<protein>
    <recommendedName>
        <fullName evidence="2">protein-tyrosine-phosphatase</fullName>
        <ecNumber evidence="2">3.1.3.48</ecNumber>
    </recommendedName>
</protein>
<dbReference type="EMBL" id="CAMXCT030006668">
    <property type="protein sequence ID" value="CAL4805313.1"/>
    <property type="molecule type" value="Genomic_DNA"/>
</dbReference>
<evidence type="ECO:0000256" key="5">
    <source>
        <dbReference type="SAM" id="MobiDB-lite"/>
    </source>
</evidence>
<dbReference type="PANTHER" id="PTHR10159:SF519">
    <property type="entry name" value="DUAL SPECIFICITY PROTEIN PHOSPHATASE MPK3"/>
    <property type="match status" value="1"/>
</dbReference>
<dbReference type="Proteomes" id="UP001152797">
    <property type="component" value="Unassembled WGS sequence"/>
</dbReference>
<dbReference type="OrthoDB" id="253091at2759"/>
<dbReference type="PROSITE" id="PS50054">
    <property type="entry name" value="TYR_PHOSPHATASE_DUAL"/>
    <property type="match status" value="1"/>
</dbReference>
<evidence type="ECO:0000256" key="3">
    <source>
        <dbReference type="ARBA" id="ARBA00022801"/>
    </source>
</evidence>
<dbReference type="EMBL" id="CAMXCT020006668">
    <property type="protein sequence ID" value="CAL1171376.1"/>
    <property type="molecule type" value="Genomic_DNA"/>
</dbReference>
<reference evidence="8" key="1">
    <citation type="submission" date="2022-10" db="EMBL/GenBank/DDBJ databases">
        <authorList>
            <person name="Chen Y."/>
            <person name="Dougan E. K."/>
            <person name="Chan C."/>
            <person name="Rhodes N."/>
            <person name="Thang M."/>
        </authorList>
    </citation>
    <scope>NUCLEOTIDE SEQUENCE</scope>
</reference>
<dbReference type="GO" id="GO:0043409">
    <property type="term" value="P:negative regulation of MAPK cascade"/>
    <property type="evidence" value="ECO:0007669"/>
    <property type="project" value="TreeGrafter"/>
</dbReference>
<evidence type="ECO:0000256" key="1">
    <source>
        <dbReference type="ARBA" id="ARBA00008601"/>
    </source>
</evidence>
<evidence type="ECO:0000259" key="7">
    <source>
        <dbReference type="PROSITE" id="PS50056"/>
    </source>
</evidence>
<dbReference type="Gene3D" id="3.90.190.10">
    <property type="entry name" value="Protein tyrosine phosphatase superfamily"/>
    <property type="match status" value="1"/>
</dbReference>
<dbReference type="GO" id="GO:0017017">
    <property type="term" value="F:MAP kinase tyrosine/serine/threonine phosphatase activity"/>
    <property type="evidence" value="ECO:0007669"/>
    <property type="project" value="TreeGrafter"/>
</dbReference>
<accession>A0A9P1GNA2</accession>
<sequence length="261" mass="29045">MAAMAPDTSSSEDSDGDVGDVSDFEARMAAWEADQDQSDLEVVFDRASEDQAEATCQRQQRVWALLAERWASPEEVEDLKRMKDIIDSAATSCELDDFGELARRPAAVGPKLWIGSKADAADEHWLAEQQIQAVLNCTEEALSPRRQQIYERLGLEYMHLAMHDDPSENLAEAVEAARPWLQRMKDQRTLVHCFVGGNRSVAVVISHLVLDQAMDFWEALEIVAAARGRVLGSGSFPLQLLRLLVPQPEADLQKRSVAEIS</sequence>
<evidence type="ECO:0000313" key="10">
    <source>
        <dbReference type="Proteomes" id="UP001152797"/>
    </source>
</evidence>
<evidence type="ECO:0000259" key="6">
    <source>
        <dbReference type="PROSITE" id="PS50054"/>
    </source>
</evidence>
<comment type="similarity">
    <text evidence="1">Belongs to the protein-tyrosine phosphatase family. Non-receptor class dual specificity subfamily.</text>
</comment>
<feature type="compositionally biased region" description="Acidic residues" evidence="5">
    <location>
        <begin position="10"/>
        <end position="23"/>
    </location>
</feature>
<keyword evidence="3" id="KW-0378">Hydrolase</keyword>
<evidence type="ECO:0000313" key="8">
    <source>
        <dbReference type="EMBL" id="CAI4018001.1"/>
    </source>
</evidence>
<evidence type="ECO:0000313" key="9">
    <source>
        <dbReference type="EMBL" id="CAL1171376.1"/>
    </source>
</evidence>
<keyword evidence="10" id="KW-1185">Reference proteome</keyword>
<dbReference type="Pfam" id="PF00782">
    <property type="entry name" value="DSPc"/>
    <property type="match status" value="1"/>
</dbReference>
<keyword evidence="4" id="KW-0904">Protein phosphatase</keyword>
<dbReference type="SMART" id="SM00195">
    <property type="entry name" value="DSPc"/>
    <property type="match status" value="1"/>
</dbReference>
<dbReference type="InterPro" id="IPR020422">
    <property type="entry name" value="TYR_PHOSPHATASE_DUAL_dom"/>
</dbReference>
<feature type="domain" description="Tyrosine-protein phosphatase" evidence="6">
    <location>
        <begin position="104"/>
        <end position="249"/>
    </location>
</feature>
<feature type="domain" description="Tyrosine specific protein phosphatases" evidence="7">
    <location>
        <begin position="168"/>
        <end position="227"/>
    </location>
</feature>
<feature type="region of interest" description="Disordered" evidence="5">
    <location>
        <begin position="1"/>
        <end position="28"/>
    </location>
</feature>
<organism evidence="8">
    <name type="scientific">Cladocopium goreaui</name>
    <dbReference type="NCBI Taxonomy" id="2562237"/>
    <lineage>
        <taxon>Eukaryota</taxon>
        <taxon>Sar</taxon>
        <taxon>Alveolata</taxon>
        <taxon>Dinophyceae</taxon>
        <taxon>Suessiales</taxon>
        <taxon>Symbiodiniaceae</taxon>
        <taxon>Cladocopium</taxon>
    </lineage>
</organism>
<name>A0A9P1GNA2_9DINO</name>
<gene>
    <name evidence="8" type="ORF">C1SCF055_LOCUS42604</name>
</gene>
<evidence type="ECO:0000256" key="2">
    <source>
        <dbReference type="ARBA" id="ARBA00013064"/>
    </source>
</evidence>